<evidence type="ECO:0000256" key="4">
    <source>
        <dbReference type="SAM" id="MobiDB-lite"/>
    </source>
</evidence>
<evidence type="ECO:0000313" key="5">
    <source>
        <dbReference type="EMBL" id="MCA9381907.1"/>
    </source>
</evidence>
<evidence type="ECO:0000256" key="1">
    <source>
        <dbReference type="ARBA" id="ARBA00022729"/>
    </source>
</evidence>
<accession>A0A955L2V2</accession>
<evidence type="ECO:0000313" key="6">
    <source>
        <dbReference type="Proteomes" id="UP000782843"/>
    </source>
</evidence>
<dbReference type="InterPro" id="IPR011936">
    <property type="entry name" value="Myxo_disulph_rpt"/>
</dbReference>
<gene>
    <name evidence="5" type="ORF">KC660_00685</name>
</gene>
<dbReference type="Pfam" id="PF13948">
    <property type="entry name" value="DUF4215"/>
    <property type="match status" value="1"/>
</dbReference>
<keyword evidence="3" id="KW-1015">Disulfide bond</keyword>
<proteinExistence type="predicted"/>
<sequence>MLTLNNTKKIIWSFLFLAIGITLTYSIYSGSNSQNQDTRSRASSEPAVSTPADLYISNISRDGADLWWISKTLKGQSTKSTGSLLLTQINNAELLNNYDLQNDQIKEIGDLTPKSLHYIELKGIVPNEEYAYFVRNGGTNSIFKETDPASLLFGFSVSNYAVSFIESQQKLYNPGLPLMLKLPSAPKNNCKECGREITGEIKDPDGNFANNYLVNFNIVIDNNITSWISARTNENGKWEVDLAKAVIINENCGTNDECTSYYPEIPPEFKISSVTVVSNEGNSVNYENLNVDKDGKVDPIQFEPTNICGNKIIEGIEQCDDGNKVDTDSCSNTCESTFVLSAQDSKVLIDTQIKIPNLNTKVNYLLKDEKGKAVAKGSVDFVYKTNKVVIELDKDNIPDGTYTLTLKPTNYTAVETKVEISSEAIIRVDLAKVFLPGDYYTDDNLNIVNDNDIELANSYLKESEKNKDKDLNGDNSFDSKDIDLAKTSLENSN</sequence>
<keyword evidence="1" id="KW-0732">Signal</keyword>
<dbReference type="NCBIfam" id="TIGR02232">
    <property type="entry name" value="myxo_disulf_rpt"/>
    <property type="match status" value="1"/>
</dbReference>
<keyword evidence="2" id="KW-0677">Repeat</keyword>
<reference evidence="5" key="2">
    <citation type="journal article" date="2021" name="Microbiome">
        <title>Successional dynamics and alternative stable states in a saline activated sludge microbial community over 9 years.</title>
        <authorList>
            <person name="Wang Y."/>
            <person name="Ye J."/>
            <person name="Ju F."/>
            <person name="Liu L."/>
            <person name="Boyd J.A."/>
            <person name="Deng Y."/>
            <person name="Parks D.H."/>
            <person name="Jiang X."/>
            <person name="Yin X."/>
            <person name="Woodcroft B.J."/>
            <person name="Tyson G.W."/>
            <person name="Hugenholtz P."/>
            <person name="Polz M.F."/>
            <person name="Zhang T."/>
        </authorList>
    </citation>
    <scope>NUCLEOTIDE SEQUENCE</scope>
    <source>
        <strain evidence="5">HKST-UBA10</strain>
    </source>
</reference>
<dbReference type="Proteomes" id="UP000782843">
    <property type="component" value="Unassembled WGS sequence"/>
</dbReference>
<dbReference type="EMBL" id="JAGQLG010000024">
    <property type="protein sequence ID" value="MCA9381907.1"/>
    <property type="molecule type" value="Genomic_DNA"/>
</dbReference>
<organism evidence="5 6">
    <name type="scientific">Candidatus Dojkabacteria bacterium</name>
    <dbReference type="NCBI Taxonomy" id="2099670"/>
    <lineage>
        <taxon>Bacteria</taxon>
        <taxon>Candidatus Dojkabacteria</taxon>
    </lineage>
</organism>
<dbReference type="AlphaFoldDB" id="A0A955L2V2"/>
<evidence type="ECO:0000256" key="2">
    <source>
        <dbReference type="ARBA" id="ARBA00022737"/>
    </source>
</evidence>
<evidence type="ECO:0000256" key="3">
    <source>
        <dbReference type="ARBA" id="ARBA00023157"/>
    </source>
</evidence>
<feature type="compositionally biased region" description="Basic and acidic residues" evidence="4">
    <location>
        <begin position="464"/>
        <end position="484"/>
    </location>
</feature>
<comment type="caution">
    <text evidence="5">The sequence shown here is derived from an EMBL/GenBank/DDBJ whole genome shotgun (WGS) entry which is preliminary data.</text>
</comment>
<name>A0A955L2V2_9BACT</name>
<protein>
    <submittedName>
        <fullName evidence="5">DUF4215 domain-containing protein</fullName>
    </submittedName>
</protein>
<reference evidence="5" key="1">
    <citation type="submission" date="2020-04" db="EMBL/GenBank/DDBJ databases">
        <authorList>
            <person name="Zhang T."/>
        </authorList>
    </citation>
    <scope>NUCLEOTIDE SEQUENCE</scope>
    <source>
        <strain evidence="5">HKST-UBA10</strain>
    </source>
</reference>
<feature type="region of interest" description="Disordered" evidence="4">
    <location>
        <begin position="464"/>
        <end position="493"/>
    </location>
</feature>